<dbReference type="SMART" id="SM00156">
    <property type="entry name" value="PP2Ac"/>
    <property type="match status" value="1"/>
</dbReference>
<feature type="compositionally biased region" description="Polar residues" evidence="5">
    <location>
        <begin position="22"/>
        <end position="34"/>
    </location>
</feature>
<dbReference type="SUPFAM" id="SSF56672">
    <property type="entry name" value="DNA/RNA polymerases"/>
    <property type="match status" value="1"/>
</dbReference>
<dbReference type="InterPro" id="IPR043502">
    <property type="entry name" value="DNA/RNA_pol_sf"/>
</dbReference>
<evidence type="ECO:0000256" key="4">
    <source>
        <dbReference type="RuleBase" id="RU004273"/>
    </source>
</evidence>
<dbReference type="InterPro" id="IPR006186">
    <property type="entry name" value="Ser/Thr-sp_prot-phosphatase"/>
</dbReference>
<feature type="compositionally biased region" description="Pro residues" evidence="5">
    <location>
        <begin position="35"/>
        <end position="44"/>
    </location>
</feature>
<accession>A0A445GHD9</accession>
<comment type="similarity">
    <text evidence="4">Belongs to the PPP phosphatase family.</text>
</comment>
<dbReference type="CDD" id="cd01650">
    <property type="entry name" value="RT_nLTR_like"/>
    <property type="match status" value="1"/>
</dbReference>
<protein>
    <recommendedName>
        <fullName evidence="4">Serine/threonine-protein phosphatase</fullName>
        <ecNumber evidence="4">3.1.3.16</ecNumber>
    </recommendedName>
</protein>
<dbReference type="InterPro" id="IPR026960">
    <property type="entry name" value="RVT-Znf"/>
</dbReference>
<proteinExistence type="inferred from homology"/>
<keyword evidence="2" id="KW-0479">Metal-binding</keyword>
<dbReference type="PANTHER" id="PTHR45668">
    <property type="entry name" value="SERINE/THREONINE-PROTEIN PHOSPHATASE 5-RELATED"/>
    <property type="match status" value="1"/>
</dbReference>
<keyword evidence="3" id="KW-0464">Manganese</keyword>
<dbReference type="InterPro" id="IPR029052">
    <property type="entry name" value="Metallo-depent_PP-like"/>
</dbReference>
<dbReference type="InterPro" id="IPR004843">
    <property type="entry name" value="Calcineurin-like_PHP"/>
</dbReference>
<evidence type="ECO:0000256" key="2">
    <source>
        <dbReference type="ARBA" id="ARBA00022723"/>
    </source>
</evidence>
<evidence type="ECO:0000313" key="8">
    <source>
        <dbReference type="Proteomes" id="UP000289340"/>
    </source>
</evidence>
<evidence type="ECO:0000256" key="5">
    <source>
        <dbReference type="SAM" id="MobiDB-lite"/>
    </source>
</evidence>
<dbReference type="PROSITE" id="PS50878">
    <property type="entry name" value="RT_POL"/>
    <property type="match status" value="1"/>
</dbReference>
<comment type="catalytic activity">
    <reaction evidence="4">
        <text>O-phospho-L-threonyl-[protein] + H2O = L-threonyl-[protein] + phosphate</text>
        <dbReference type="Rhea" id="RHEA:47004"/>
        <dbReference type="Rhea" id="RHEA-COMP:11060"/>
        <dbReference type="Rhea" id="RHEA-COMP:11605"/>
        <dbReference type="ChEBI" id="CHEBI:15377"/>
        <dbReference type="ChEBI" id="CHEBI:30013"/>
        <dbReference type="ChEBI" id="CHEBI:43474"/>
        <dbReference type="ChEBI" id="CHEBI:61977"/>
        <dbReference type="EC" id="3.1.3.16"/>
    </reaction>
</comment>
<dbReference type="Pfam" id="PF13966">
    <property type="entry name" value="zf-RVT"/>
    <property type="match status" value="1"/>
</dbReference>
<evidence type="ECO:0000256" key="1">
    <source>
        <dbReference type="ARBA" id="ARBA00001936"/>
    </source>
</evidence>
<keyword evidence="4 7" id="KW-0378">Hydrolase</keyword>
<comment type="caution">
    <text evidence="7">The sequence shown here is derived from an EMBL/GenBank/DDBJ whole genome shotgun (WGS) entry which is preliminary data.</text>
</comment>
<reference evidence="7 8" key="1">
    <citation type="submission" date="2018-09" db="EMBL/GenBank/DDBJ databases">
        <title>A high-quality reference genome of wild soybean provides a powerful tool to mine soybean genomes.</title>
        <authorList>
            <person name="Xie M."/>
            <person name="Chung C.Y.L."/>
            <person name="Li M.-W."/>
            <person name="Wong F.-L."/>
            <person name="Chan T.-F."/>
            <person name="Lam H.-M."/>
        </authorList>
    </citation>
    <scope>NUCLEOTIDE SEQUENCE [LARGE SCALE GENOMIC DNA]</scope>
    <source>
        <strain evidence="8">cv. W05</strain>
        <tissue evidence="7">Hypocotyl of etiolated seedlings</tissue>
    </source>
</reference>
<name>A0A445GHD9_GLYSO</name>
<dbReference type="SUPFAM" id="SSF56300">
    <property type="entry name" value="Metallo-dependent phosphatases"/>
    <property type="match status" value="1"/>
</dbReference>
<dbReference type="GO" id="GO:0046872">
    <property type="term" value="F:metal ion binding"/>
    <property type="evidence" value="ECO:0007669"/>
    <property type="project" value="UniProtKB-KW"/>
</dbReference>
<dbReference type="PROSITE" id="PS00125">
    <property type="entry name" value="SER_THR_PHOSPHATASE"/>
    <property type="match status" value="1"/>
</dbReference>
<comment type="cofactor">
    <cofactor evidence="1">
        <name>Mn(2+)</name>
        <dbReference type="ChEBI" id="CHEBI:29035"/>
    </cofactor>
</comment>
<organism evidence="7 8">
    <name type="scientific">Glycine soja</name>
    <name type="common">Wild soybean</name>
    <dbReference type="NCBI Taxonomy" id="3848"/>
    <lineage>
        <taxon>Eukaryota</taxon>
        <taxon>Viridiplantae</taxon>
        <taxon>Streptophyta</taxon>
        <taxon>Embryophyta</taxon>
        <taxon>Tracheophyta</taxon>
        <taxon>Spermatophyta</taxon>
        <taxon>Magnoliopsida</taxon>
        <taxon>eudicotyledons</taxon>
        <taxon>Gunneridae</taxon>
        <taxon>Pentapetalae</taxon>
        <taxon>rosids</taxon>
        <taxon>fabids</taxon>
        <taxon>Fabales</taxon>
        <taxon>Fabaceae</taxon>
        <taxon>Papilionoideae</taxon>
        <taxon>50 kb inversion clade</taxon>
        <taxon>NPAAA clade</taxon>
        <taxon>indigoferoid/millettioid clade</taxon>
        <taxon>Phaseoleae</taxon>
        <taxon>Glycine</taxon>
        <taxon>Glycine subgen. Soja</taxon>
    </lineage>
</organism>
<dbReference type="Proteomes" id="UP000289340">
    <property type="component" value="Chromosome 16"/>
</dbReference>
<dbReference type="PANTHER" id="PTHR45668:SF9">
    <property type="entry name" value="SERINE_THREONINE-PROTEIN PHOSPHATASE 7"/>
    <property type="match status" value="1"/>
</dbReference>
<evidence type="ECO:0000259" key="6">
    <source>
        <dbReference type="PROSITE" id="PS50878"/>
    </source>
</evidence>
<dbReference type="EMBL" id="QZWG01000016">
    <property type="protein sequence ID" value="RZB60625.1"/>
    <property type="molecule type" value="Genomic_DNA"/>
</dbReference>
<dbReference type="Gene3D" id="3.60.21.10">
    <property type="match status" value="2"/>
</dbReference>
<evidence type="ECO:0000313" key="7">
    <source>
        <dbReference type="EMBL" id="RZB60625.1"/>
    </source>
</evidence>
<dbReference type="GO" id="GO:0004722">
    <property type="term" value="F:protein serine/threonine phosphatase activity"/>
    <property type="evidence" value="ECO:0007669"/>
    <property type="project" value="UniProtKB-EC"/>
</dbReference>
<dbReference type="EC" id="3.1.3.16" evidence="4"/>
<sequence>MTLQADSAAAPPPLPPPDSAATNGISPTAEETSQPPRPTPPPELRVPIWWPEDGTLSMDWVENLMRCFDWCSRNVPPSELPSVLPVEVFDSLILVASKMLHKEPNCVPVDPFRPTLDDNSTPSDSAAAASVVVVGDVHGQLHDLLFLLRDAGFPSRDRIFVFNGDYVDRGAWGLETFLLLLAWKFKWSNVLYFVLEFVECLEVFMPHNIYLLRGNHESKYCTSVYGFEKEVMVKYGDKGKHVYRKCLGCFEGLPLASIIAGCVYTAHGGLFRSVTVMPSKRLKGKKNRKINVNHESKILSLGSLEELCKARRSVLDPPWEGPNLIPGDVLWSDPSKNPGLAPNKERGIGLMWGPDCTEEFLKKYQLKSMDLLRFRLDGNYENRLGRRCSNAVHGVFIDGVWVQQPHLVKNAMLKFFQERFTEQNPCTLDGVNFPMIDHNQREGLVAPFSDAEIKDAVWSCDGDKCPGPDGFNFRFIKEFWGVLKPDFRRFVDEFYVHGSFPRGSNASFVALIPKISQPQSLNDYRPISLIGCMYKVIAKLLANRLRNLLDGLIDERQTAFIRNRHILHGILILNEVVDEATKRKKPTMIFKVDFEKAYDSVSWAFLDYMMERLGFCLKWRQWISACLHSATISILVNGSPTKEIVPSRGLRQGDPLAPMLFNIVAEGLTGMMREAVNKNLYRSFLSGKQNEPINILQYADDTVFVGEASWDNILVLKSMLRGFEMVSGLRINYAKSQFGVVGFQANWAQQAAQFLNCRQLDTPFYYLGMPIAVKASSMVVWEPLLNKFQAKLSKWNQKTLSMGGRVTLIKSVLSALPIYLLSFFKIPQRIVDKLVTLQRQFLWGGTQHHNRIPWVKWADICNPKIDGGLGIKDLSNFNAALRGRWIWGLASNHNQLWARLLTSKYGGLADLQSSRVKGWHSSWWKDLKKLYHQPDFQIIHQNMTWRVGCGDRVRFWQDPWIGQGCSLQQKYHQLFFISRQQNLFISNMGNFSQNTWSWDFRWRRNLFDYENEQAIAFMEDISAFSIQQQLQDIMVWKAEPNGLYSTKSAYRLLMPTNSPGQHSRNFQILMKLKIPPRADMFSWRLFRDRLPTRANLLRRNVVLQQTMCPLCGNHQEEAGHLFFHCRMTIGLWWEFMSWTRFKGAFSTDPATHFIQFCEGFGTRRNHNRRCIWWIALTSTIWQHRNSLLFKGTPFEPPKVLDDALFHAWSWLKLIIRSHEGPDAREKRDGFEGMDEGYTIDHVVDSGKLVTVFSAPDYPQFQLMLALLVLVLQLVSFRMPRNAPGNTSGVAWKPGISVEETRKIQCKYCPKVVKGGAYELKHHLFQTSKGVEACKAVIDDATQVRYNNKGAYVILEPPNFDNPIFHGFSAVTPRPKANPYYDYEEVIDSDEELDLASMVTS</sequence>
<gene>
    <name evidence="7" type="ORF">D0Y65_043403</name>
</gene>
<dbReference type="FunFam" id="3.60.21.10:FF:000064">
    <property type="entry name" value="Serine/threonine-protein phosphatase"/>
    <property type="match status" value="1"/>
</dbReference>
<dbReference type="InterPro" id="IPR051134">
    <property type="entry name" value="PPP_phosphatase"/>
</dbReference>
<dbReference type="Pfam" id="PF00078">
    <property type="entry name" value="RVT_1"/>
    <property type="match status" value="1"/>
</dbReference>
<evidence type="ECO:0000256" key="3">
    <source>
        <dbReference type="ARBA" id="ARBA00023211"/>
    </source>
</evidence>
<dbReference type="Pfam" id="PF00149">
    <property type="entry name" value="Metallophos"/>
    <property type="match status" value="1"/>
</dbReference>
<feature type="region of interest" description="Disordered" evidence="5">
    <location>
        <begin position="1"/>
        <end position="46"/>
    </location>
</feature>
<dbReference type="PRINTS" id="PR00114">
    <property type="entry name" value="STPHPHTASE"/>
</dbReference>
<dbReference type="InterPro" id="IPR000477">
    <property type="entry name" value="RT_dom"/>
</dbReference>
<feature type="domain" description="Reverse transcriptase" evidence="6">
    <location>
        <begin position="493"/>
        <end position="771"/>
    </location>
</feature>
<keyword evidence="8" id="KW-1185">Reference proteome</keyword>